<evidence type="ECO:0000313" key="3">
    <source>
        <dbReference type="EMBL" id="MBD8045742.1"/>
    </source>
</evidence>
<reference evidence="3 4" key="1">
    <citation type="submission" date="2020-08" db="EMBL/GenBank/DDBJ databases">
        <title>A Genomic Blueprint of the Chicken Gut Microbiome.</title>
        <authorList>
            <person name="Gilroy R."/>
            <person name="Ravi A."/>
            <person name="Getino M."/>
            <person name="Pursley I."/>
            <person name="Horton D.L."/>
            <person name="Alikhan N.-F."/>
            <person name="Baker D."/>
            <person name="Gharbi K."/>
            <person name="Hall N."/>
            <person name="Watson M."/>
            <person name="Adriaenssens E.M."/>
            <person name="Foster-Nyarko E."/>
            <person name="Jarju S."/>
            <person name="Secka A."/>
            <person name="Antonio M."/>
            <person name="Oren A."/>
            <person name="Chaudhuri R."/>
            <person name="La Ragione R.M."/>
            <person name="Hildebrand F."/>
            <person name="Pallen M.J."/>
        </authorList>
    </citation>
    <scope>NUCLEOTIDE SEQUENCE [LARGE SCALE GENOMIC DNA]</scope>
    <source>
        <strain evidence="3 4">N37</strain>
    </source>
</reference>
<comment type="caution">
    <text evidence="3">The sequence shown here is derived from an EMBL/GenBank/DDBJ whole genome shotgun (WGS) entry which is preliminary data.</text>
</comment>
<dbReference type="Pfam" id="PF15978">
    <property type="entry name" value="TnsD"/>
    <property type="match status" value="2"/>
</dbReference>
<feature type="domain" description="Transposon Tn7 transposition protein TnsD C-terminal" evidence="2">
    <location>
        <begin position="201"/>
        <end position="308"/>
    </location>
</feature>
<feature type="domain" description="TniQ" evidence="1">
    <location>
        <begin position="3"/>
        <end position="157"/>
    </location>
</feature>
<sequence length="574" mass="68185">MNFFPTPYPDEILYSTLGRYSIRSGNLKEIHNFEDLFSTRSCIATLELPVKLDALIENMPINTLYTAEYFIKYHTLFPYYAAFIPPERAEEIINTMKDGNGSMTYIKLGLVSYSIDLNQYLRFCPQCFKEDIRIYGEPYWHRIHQITGVFICPKHKTPIYNSKELIRAGNRQRFINPTSDNCIVEKEIQYTDKVMEKMLWMAEDIDNLLKGRFSHKDQEWFKSQFRAKLIEKGYARMNNYIHQKKLKQNFQEFYGQEYLDLVQSPLSDSSQCWLSAMVRNNNRVTYALRYLLLARFLEIPLDTLFNNKIGLINNTDIHENAIEDYQGLWEERLKELIQLNLSIREIASILGSSTKTIRKVIDELGIKPFWKYNGGGKYIKKKYIDTEEFKAKRGDLRKQWLDLLKQYPDKSSNQIRQEHQAVYRWLTRYDIDWLRQHARRNVERPNTVDWQQRDEELVKKVKQVVKEMQEGKPERITWTTVGSKLGVSGWMSKRKDKLPLTKEYIESVQESLQEFQIRKIKWAINELEKEGQEITYWNLVGTAGVKPRYMKVFSKELKSILVNKGYNCEFICEE</sequence>
<gene>
    <name evidence="3" type="ORF">H9637_01560</name>
</gene>
<feature type="domain" description="Transposon Tn7 transposition protein TnsD C-terminal" evidence="2">
    <location>
        <begin position="323"/>
        <end position="505"/>
    </location>
</feature>
<dbReference type="EMBL" id="JACSQB010000012">
    <property type="protein sequence ID" value="MBD8045742.1"/>
    <property type="molecule type" value="Genomic_DNA"/>
</dbReference>
<dbReference type="InterPro" id="IPR032750">
    <property type="entry name" value="TnsD_C"/>
</dbReference>
<dbReference type="RefSeq" id="WP_191738724.1">
    <property type="nucleotide sequence ID" value="NZ_JACSQB010000012.1"/>
</dbReference>
<dbReference type="InterPro" id="IPR009492">
    <property type="entry name" value="TniQ"/>
</dbReference>
<name>A0ABR8YNC4_9CLOT</name>
<protein>
    <submittedName>
        <fullName evidence="3">TniQ family protein</fullName>
    </submittedName>
</protein>
<proteinExistence type="predicted"/>
<dbReference type="Proteomes" id="UP000627166">
    <property type="component" value="Unassembled WGS sequence"/>
</dbReference>
<evidence type="ECO:0000259" key="1">
    <source>
        <dbReference type="Pfam" id="PF06527"/>
    </source>
</evidence>
<organism evidence="3 4">
    <name type="scientific">Clostridium faecium</name>
    <dbReference type="NCBI Taxonomy" id="2762223"/>
    <lineage>
        <taxon>Bacteria</taxon>
        <taxon>Bacillati</taxon>
        <taxon>Bacillota</taxon>
        <taxon>Clostridia</taxon>
        <taxon>Eubacteriales</taxon>
        <taxon>Clostridiaceae</taxon>
        <taxon>Clostridium</taxon>
    </lineage>
</organism>
<keyword evidence="4" id="KW-1185">Reference proteome</keyword>
<evidence type="ECO:0000259" key="2">
    <source>
        <dbReference type="Pfam" id="PF15978"/>
    </source>
</evidence>
<accession>A0ABR8YNC4</accession>
<evidence type="ECO:0000313" key="4">
    <source>
        <dbReference type="Proteomes" id="UP000627166"/>
    </source>
</evidence>
<dbReference type="Pfam" id="PF06527">
    <property type="entry name" value="TniQ"/>
    <property type="match status" value="1"/>
</dbReference>